<feature type="transmembrane region" description="Helical" evidence="1">
    <location>
        <begin position="318"/>
        <end position="338"/>
    </location>
</feature>
<evidence type="ECO:0000256" key="2">
    <source>
        <dbReference type="SAM" id="SignalP"/>
    </source>
</evidence>
<keyword evidence="2" id="KW-0732">Signal</keyword>
<name>A0A267HPK0_9ENTE</name>
<dbReference type="EMBL" id="LHUG01000008">
    <property type="protein sequence ID" value="PAB00291.1"/>
    <property type="molecule type" value="Genomic_DNA"/>
</dbReference>
<evidence type="ECO:0000256" key="1">
    <source>
        <dbReference type="SAM" id="Phobius"/>
    </source>
</evidence>
<sequence>MKKWCVLFTVLLASLSTLVSVSSVHAAENSAPAQDIQFIAHAQLPKNQVSTNVSYFDLQMEPKQEQTVHVDVTNTSAKKVTLETSFHQGSTNSAGVIEYKQTPTSVNQDPNKSIEKIVTVREKEITLAPKESKDIPIHIVMPKAALKGIQIGAIRLLQKNTETTKGNIQNQFAREIGVVLQSSDPAKIPSQLTLSHAKADQINARNVVVEQIENAQPKLIALKNIKATVTKAGSTKVLYQAKQTQASVAPNSAMSYPISLNGDAFKPGKYVATFEAKEGTHTWKLTKNFTVKAATSKNLNATDVLVQSKPSFFQQYKWIVLGGIFLLVVIVGLIGNTLRLKKKMN</sequence>
<reference evidence="5 6" key="1">
    <citation type="submission" date="2015-08" db="EMBL/GenBank/DDBJ databases">
        <title>Enterococcus genome sequence.</title>
        <authorList>
            <person name="Acedo J.Z."/>
            <person name="Vederas J.C."/>
        </authorList>
    </citation>
    <scope>NUCLEOTIDE SEQUENCE [LARGE SCALE GENOMIC DNA]</scope>
    <source>
        <strain evidence="5 6">49</strain>
    </source>
</reference>
<feature type="signal peptide" evidence="2">
    <location>
        <begin position="1"/>
        <end position="26"/>
    </location>
</feature>
<keyword evidence="1" id="KW-0472">Membrane</keyword>
<keyword evidence="6" id="KW-1185">Reference proteome</keyword>
<evidence type="ECO:0000313" key="5">
    <source>
        <dbReference type="EMBL" id="PAB00291.1"/>
    </source>
</evidence>
<evidence type="ECO:0000313" key="6">
    <source>
        <dbReference type="Proteomes" id="UP000216797"/>
    </source>
</evidence>
<dbReference type="Pfam" id="PF06030">
    <property type="entry name" value="WxLIP_PGBD"/>
    <property type="match status" value="1"/>
</dbReference>
<dbReference type="Pfam" id="PF11797">
    <property type="entry name" value="WxLIP_HBD"/>
    <property type="match status" value="1"/>
</dbReference>
<proteinExistence type="predicted"/>
<comment type="caution">
    <text evidence="5">The sequence shown here is derived from an EMBL/GenBank/DDBJ whole genome shotgun (WGS) entry which is preliminary data.</text>
</comment>
<evidence type="ECO:0000259" key="3">
    <source>
        <dbReference type="Pfam" id="PF06030"/>
    </source>
</evidence>
<organism evidence="5 6">
    <name type="scientific">Enterococcus canintestini</name>
    <dbReference type="NCBI Taxonomy" id="317010"/>
    <lineage>
        <taxon>Bacteria</taxon>
        <taxon>Bacillati</taxon>
        <taxon>Bacillota</taxon>
        <taxon>Bacilli</taxon>
        <taxon>Lactobacillales</taxon>
        <taxon>Enterococcaceae</taxon>
        <taxon>Enterococcus</taxon>
    </lineage>
</organism>
<protein>
    <submittedName>
        <fullName evidence="5">Uncharacterized protein</fullName>
    </submittedName>
</protein>
<dbReference type="InterPro" id="IPR010317">
    <property type="entry name" value="WxLIP_PGBD"/>
</dbReference>
<dbReference type="AlphaFoldDB" id="A0A267HPK0"/>
<dbReference type="InterPro" id="IPR021759">
    <property type="entry name" value="WxLIP_HBD"/>
</dbReference>
<feature type="domain" description="WxL Interacting Protein host binding" evidence="4">
    <location>
        <begin position="165"/>
        <end position="300"/>
    </location>
</feature>
<dbReference type="RefSeq" id="WP_095006938.1">
    <property type="nucleotide sequence ID" value="NZ_LHUG01000008.1"/>
</dbReference>
<accession>A0A267HPK0</accession>
<keyword evidence="1" id="KW-1133">Transmembrane helix</keyword>
<evidence type="ECO:0000259" key="4">
    <source>
        <dbReference type="Pfam" id="PF11797"/>
    </source>
</evidence>
<dbReference type="Proteomes" id="UP000216797">
    <property type="component" value="Unassembled WGS sequence"/>
</dbReference>
<gene>
    <name evidence="5" type="ORF">AKL21_09890</name>
</gene>
<feature type="domain" description="WxL Interacting Protein peptidoglycan binding" evidence="3">
    <location>
        <begin position="38"/>
        <end position="156"/>
    </location>
</feature>
<keyword evidence="1" id="KW-0812">Transmembrane</keyword>
<feature type="chain" id="PRO_5012266911" evidence="2">
    <location>
        <begin position="27"/>
        <end position="345"/>
    </location>
</feature>